<evidence type="ECO:0000313" key="2">
    <source>
        <dbReference type="EMBL" id="PNM76919.1"/>
    </source>
</evidence>
<comment type="caution">
    <text evidence="2">The sequence shown here is derived from an EMBL/GenBank/DDBJ whole genome shotgun (WGS) entry which is preliminary data.</text>
</comment>
<protein>
    <submittedName>
        <fullName evidence="2">Type IV secretion system protein TraC</fullName>
    </submittedName>
</protein>
<dbReference type="InterPro" id="IPR043964">
    <property type="entry name" value="P-loop_TraG"/>
</dbReference>
<feature type="domain" description="TraG P-loop" evidence="1">
    <location>
        <begin position="601"/>
        <end position="830"/>
    </location>
</feature>
<dbReference type="PANTHER" id="PTHR38467">
    <property type="match status" value="1"/>
</dbReference>
<dbReference type="Gene3D" id="1.10.8.730">
    <property type="match status" value="1"/>
</dbReference>
<dbReference type="PANTHER" id="PTHR38467:SF1">
    <property type="entry name" value="CONJUGATIVE TRANSFER: ASSEMBLY"/>
    <property type="match status" value="1"/>
</dbReference>
<dbReference type="Proteomes" id="UP000054370">
    <property type="component" value="Unassembled WGS sequence"/>
</dbReference>
<dbReference type="NCBIfam" id="TIGR02746">
    <property type="entry name" value="TraC-F-type"/>
    <property type="match status" value="1"/>
</dbReference>
<dbReference type="InterPro" id="IPR014117">
    <property type="entry name" value="TraC-F-type"/>
</dbReference>
<dbReference type="Pfam" id="PF11130">
    <property type="entry name" value="TraC_F_IV"/>
    <property type="match status" value="1"/>
</dbReference>
<organism evidence="2 3">
    <name type="scientific">Vibrio vulnificus</name>
    <dbReference type="NCBI Taxonomy" id="672"/>
    <lineage>
        <taxon>Bacteria</taxon>
        <taxon>Pseudomonadati</taxon>
        <taxon>Pseudomonadota</taxon>
        <taxon>Gammaproteobacteria</taxon>
        <taxon>Vibrionales</taxon>
        <taxon>Vibrionaceae</taxon>
        <taxon>Vibrio</taxon>
    </lineage>
</organism>
<dbReference type="EMBL" id="LOSH02000002">
    <property type="protein sequence ID" value="PNM76919.1"/>
    <property type="molecule type" value="Genomic_DNA"/>
</dbReference>
<dbReference type="InterPro" id="IPR053155">
    <property type="entry name" value="F-pilin_assembly_TraC"/>
</dbReference>
<evidence type="ECO:0000259" key="1">
    <source>
        <dbReference type="Pfam" id="PF19044"/>
    </source>
</evidence>
<accession>A0ABX4X0S5</accession>
<proteinExistence type="predicted"/>
<sequence length="850" mass="95071">MMLSRTSSGLSALFQEAKRAQNHLHHELPYRDYDPIERVFENTHSRGFGFKLSVLGGANDDLIQSLSHLIGDLPEGDKWDYQVQLFGHNRVAHYLEGNQAQLSQRGGICQKMANDDAIYAHYAAQHGFLHRQKNNRFDLRDHDAFFFVSTTEKDPQELLDARLTLETGLAQLGFDLLPVTPEMLLTSVGDILNFDKRQDRPIEKSYNPLEPLNLQALSPDTEALTYRGHIATRHTNHQGKDVQTQIVNMGLSRLPGDYRLYALPEAFSSIRNVSRNITCPYRVTLNFRNEPTGKQNADNDNKIKDLNKTVNSQMALLAPTAEDELKERKALQKGLLSKEFTIASMVLTVTLFTDKDNQKKDTQAAKESFSNAGLDIIPLKMNQPQALLSTLPFMMSEGLWQDCKKAGRVRTLKSSNLVNFLPLIMDFCQLKGGVLLPTMRQQISFFNPFTCGSDNQNIALTGGSGAGKSFFVQEMAEVIYAMGGKVWILDKGSSYKKLTLSLGGTYMTHANIFLNPFTHLGSIQNAEFEFVDDDGHAVDPMMEALDNITALFATIASPYAPLTAFQQSVLGDAIVTAWERKGNQALVDDVRDALIEIAGIDSDRRIKDIAVQLKKFCSDGMYKEVFNKPSMLDPKVEITTLELDGFPPAVLRPVIFALMVSINQQMYLSGSRSTPKLCIIEEAWSLLSGANEQAREFINTGYRTARKFGGAFCTVTQGIEDFFSSEEAKACYNNSDIHIILRQGEGFDKYLAQNPSAFSPYEQRIIKSFDKSSTAGYSCARIKAGGHVTYHRFFASPVKRAMFSTEPKEFEYCENLYKQGMALEEAIEQTSMHFYGKEIEAFNQAIGASA</sequence>
<dbReference type="SUPFAM" id="SSF52540">
    <property type="entry name" value="P-loop containing nucleoside triphosphate hydrolases"/>
    <property type="match status" value="1"/>
</dbReference>
<name>A0ABX4X0S5_VIBVL</name>
<dbReference type="Pfam" id="PF19044">
    <property type="entry name" value="P-loop_TraG"/>
    <property type="match status" value="2"/>
</dbReference>
<feature type="domain" description="TraG P-loop" evidence="1">
    <location>
        <begin position="454"/>
        <end position="517"/>
    </location>
</feature>
<evidence type="ECO:0000313" key="3">
    <source>
        <dbReference type="Proteomes" id="UP000054370"/>
    </source>
</evidence>
<gene>
    <name evidence="2" type="primary">traC</name>
    <name evidence="2" type="ORF">AL548_007320</name>
</gene>
<reference evidence="2" key="1">
    <citation type="submission" date="2017-12" db="EMBL/GenBank/DDBJ databases">
        <title>FDA dAtabase for Regulatory Grade micrObial Sequences (FDA-ARGOS): Supporting development and validation of Infectious Disease Dx tests.</title>
        <authorList>
            <person name="Hoffmann M."/>
            <person name="Allard M."/>
            <person name="Evans P."/>
            <person name="Brown E."/>
            <person name="Tallon L.J."/>
            <person name="Sadzewicz L."/>
            <person name="Sengamalay N."/>
            <person name="Ott S."/>
            <person name="Godinez A."/>
            <person name="Nagaraj S."/>
            <person name="Vavikolanu K."/>
            <person name="Aluvathingal J."/>
            <person name="Nadendla S."/>
            <person name="Hobson J."/>
            <person name="Sichtig H."/>
        </authorList>
    </citation>
    <scope>NUCLEOTIDE SEQUENCE [LARGE SCALE GENOMIC DNA]</scope>
    <source>
        <strain evidence="2">FDAARGOS_118</strain>
    </source>
</reference>
<keyword evidence="3" id="KW-1185">Reference proteome</keyword>
<dbReference type="InterPro" id="IPR025955">
    <property type="entry name" value="TraC/Conjuga_ATPase"/>
</dbReference>
<dbReference type="CDD" id="cd01127">
    <property type="entry name" value="TrwB_TraG_TraD_VirD4"/>
    <property type="match status" value="1"/>
</dbReference>
<dbReference type="Gene3D" id="3.40.50.300">
    <property type="entry name" value="P-loop containing nucleotide triphosphate hydrolases"/>
    <property type="match status" value="1"/>
</dbReference>
<dbReference type="InterPro" id="IPR027417">
    <property type="entry name" value="P-loop_NTPase"/>
</dbReference>
<dbReference type="RefSeq" id="WP_080722300.1">
    <property type="nucleotide sequence ID" value="NC_009702.1"/>
</dbReference>